<evidence type="ECO:0000313" key="2">
    <source>
        <dbReference type="EMBL" id="SEK25753.1"/>
    </source>
</evidence>
<protein>
    <submittedName>
        <fullName evidence="2">Uncharacterized protein</fullName>
    </submittedName>
</protein>
<dbReference type="EMBL" id="FOAA01000001">
    <property type="protein sequence ID" value="SEK25753.1"/>
    <property type="molecule type" value="Genomic_DNA"/>
</dbReference>
<dbReference type="AlphaFoldDB" id="A0A1H7FI19"/>
<dbReference type="RefSeq" id="WP_090249827.1">
    <property type="nucleotide sequence ID" value="NZ_FOAA01000001.1"/>
</dbReference>
<organism evidence="2 3">
    <name type="scientific">Ectothiorhodospira marina</name>
    <dbReference type="NCBI Taxonomy" id="1396821"/>
    <lineage>
        <taxon>Bacteria</taxon>
        <taxon>Pseudomonadati</taxon>
        <taxon>Pseudomonadota</taxon>
        <taxon>Gammaproteobacteria</taxon>
        <taxon>Chromatiales</taxon>
        <taxon>Ectothiorhodospiraceae</taxon>
        <taxon>Ectothiorhodospira</taxon>
    </lineage>
</organism>
<sequence length="64" mass="7542">MSLSPDILPGDDEEPGFDWKDSESPTRLSARHSLELYLERKALRRRLEDTFDEAPLNDGEWDWH</sequence>
<dbReference type="OrthoDB" id="5796773at2"/>
<dbReference type="Proteomes" id="UP000199256">
    <property type="component" value="Unassembled WGS sequence"/>
</dbReference>
<proteinExistence type="predicted"/>
<accession>A0A1H7FI19</accession>
<evidence type="ECO:0000313" key="3">
    <source>
        <dbReference type="Proteomes" id="UP000199256"/>
    </source>
</evidence>
<evidence type="ECO:0000256" key="1">
    <source>
        <dbReference type="SAM" id="MobiDB-lite"/>
    </source>
</evidence>
<feature type="region of interest" description="Disordered" evidence="1">
    <location>
        <begin position="1"/>
        <end position="28"/>
    </location>
</feature>
<name>A0A1H7FI19_9GAMM</name>
<keyword evidence="3" id="KW-1185">Reference proteome</keyword>
<reference evidence="3" key="1">
    <citation type="submission" date="2016-10" db="EMBL/GenBank/DDBJ databases">
        <authorList>
            <person name="Varghese N."/>
            <person name="Submissions S."/>
        </authorList>
    </citation>
    <scope>NUCLEOTIDE SEQUENCE [LARGE SCALE GENOMIC DNA]</scope>
    <source>
        <strain evidence="3">DSM 241</strain>
    </source>
</reference>
<dbReference type="InterPro" id="IPR058059">
    <property type="entry name" value="PA3496-like"/>
</dbReference>
<gene>
    <name evidence="2" type="ORF">SAMN05444515_101246</name>
</gene>
<dbReference type="NCBIfam" id="NF046101">
    <property type="entry name" value="PA3496_fam"/>
    <property type="match status" value="1"/>
</dbReference>